<gene>
    <name evidence="3" type="ORF">JXQ802_LOCUS53603</name>
    <name evidence="2" type="ORF">PYM288_LOCUS21481</name>
</gene>
<dbReference type="EMBL" id="CAJNOL010009538">
    <property type="protein sequence ID" value="CAF1643966.1"/>
    <property type="molecule type" value="Genomic_DNA"/>
</dbReference>
<dbReference type="EMBL" id="CAJNOH010000851">
    <property type="protein sequence ID" value="CAF1136399.1"/>
    <property type="molecule type" value="Genomic_DNA"/>
</dbReference>
<evidence type="ECO:0000313" key="3">
    <source>
        <dbReference type="EMBL" id="CAF1643966.1"/>
    </source>
</evidence>
<comment type="caution">
    <text evidence="3">The sequence shown here is derived from an EMBL/GenBank/DDBJ whole genome shotgun (WGS) entry which is preliminary data.</text>
</comment>
<dbReference type="AlphaFoldDB" id="A0A816E7F1"/>
<dbReference type="Proteomes" id="UP000663854">
    <property type="component" value="Unassembled WGS sequence"/>
</dbReference>
<sequence>MDTQLTEKQVSKSGELTEVTVDSTSEVNLSTVMNNTSESQSQLQNTAINIDDRFGPSCASVLSDIEIFDNIIKRSKCVDRYRRLYLFIGCIPTLIITCLIWIIWACINCDENVSFCETSHTLHTVGIVFACVTALIFFWAIYYGAKHYMNERIYAILRNNVRYLIKLEGEQWISYVNYLYGPDRASFMHLGAVGAFTFCCCRRPHYQQLIERGYGYIVLCKHGFVLDEMFSVVRNDTHNILKVAHLLGTGLRVYLLRTDAKVLFSNYDSMETRARKAQLAAIQQTTPLDIYLPNTISATTAVLLALQIEHGI</sequence>
<keyword evidence="1" id="KW-0472">Membrane</keyword>
<evidence type="ECO:0000313" key="2">
    <source>
        <dbReference type="EMBL" id="CAF1136399.1"/>
    </source>
</evidence>
<protein>
    <submittedName>
        <fullName evidence="3">Uncharacterized protein</fullName>
    </submittedName>
</protein>
<accession>A0A816E7F1</accession>
<keyword evidence="1" id="KW-1133">Transmembrane helix</keyword>
<keyword evidence="4" id="KW-1185">Reference proteome</keyword>
<name>A0A816E7F1_9BILA</name>
<dbReference type="Proteomes" id="UP000663870">
    <property type="component" value="Unassembled WGS sequence"/>
</dbReference>
<feature type="transmembrane region" description="Helical" evidence="1">
    <location>
        <begin position="84"/>
        <end position="104"/>
    </location>
</feature>
<evidence type="ECO:0000256" key="1">
    <source>
        <dbReference type="SAM" id="Phobius"/>
    </source>
</evidence>
<organism evidence="3 4">
    <name type="scientific">Rotaria sordida</name>
    <dbReference type="NCBI Taxonomy" id="392033"/>
    <lineage>
        <taxon>Eukaryota</taxon>
        <taxon>Metazoa</taxon>
        <taxon>Spiralia</taxon>
        <taxon>Gnathifera</taxon>
        <taxon>Rotifera</taxon>
        <taxon>Eurotatoria</taxon>
        <taxon>Bdelloidea</taxon>
        <taxon>Philodinida</taxon>
        <taxon>Philodinidae</taxon>
        <taxon>Rotaria</taxon>
    </lineage>
</organism>
<keyword evidence="1" id="KW-0812">Transmembrane</keyword>
<feature type="transmembrane region" description="Helical" evidence="1">
    <location>
        <begin position="124"/>
        <end position="145"/>
    </location>
</feature>
<proteinExistence type="predicted"/>
<evidence type="ECO:0000313" key="4">
    <source>
        <dbReference type="Proteomes" id="UP000663870"/>
    </source>
</evidence>
<reference evidence="3" key="1">
    <citation type="submission" date="2021-02" db="EMBL/GenBank/DDBJ databases">
        <authorList>
            <person name="Nowell W R."/>
        </authorList>
    </citation>
    <scope>NUCLEOTIDE SEQUENCE</scope>
</reference>